<dbReference type="PROSITE" id="PS50110">
    <property type="entry name" value="RESPONSE_REGULATORY"/>
    <property type="match status" value="1"/>
</dbReference>
<dbReference type="STRING" id="797419.SAMN05216556_1345"/>
<dbReference type="InterPro" id="IPR046947">
    <property type="entry name" value="LytR-like"/>
</dbReference>
<dbReference type="OrthoDB" id="2962330at2"/>
<dbReference type="GO" id="GO:0000156">
    <property type="term" value="F:phosphorelay response regulator activity"/>
    <property type="evidence" value="ECO:0007669"/>
    <property type="project" value="InterPro"/>
</dbReference>
<dbReference type="Pfam" id="PF04397">
    <property type="entry name" value="LytTR"/>
    <property type="match status" value="1"/>
</dbReference>
<evidence type="ECO:0000313" key="5">
    <source>
        <dbReference type="Proteomes" id="UP000184172"/>
    </source>
</evidence>
<evidence type="ECO:0000313" key="4">
    <source>
        <dbReference type="EMBL" id="SHJ96958.1"/>
    </source>
</evidence>
<evidence type="ECO:0000259" key="2">
    <source>
        <dbReference type="PROSITE" id="PS50110"/>
    </source>
</evidence>
<dbReference type="PANTHER" id="PTHR37299:SF1">
    <property type="entry name" value="STAGE 0 SPORULATION PROTEIN A HOMOLOG"/>
    <property type="match status" value="1"/>
</dbReference>
<dbReference type="PANTHER" id="PTHR37299">
    <property type="entry name" value="TRANSCRIPTIONAL REGULATOR-RELATED"/>
    <property type="match status" value="1"/>
</dbReference>
<accession>A0A1M6NMM2</accession>
<dbReference type="Proteomes" id="UP000184172">
    <property type="component" value="Unassembled WGS sequence"/>
</dbReference>
<dbReference type="PROSITE" id="PS50930">
    <property type="entry name" value="HTH_LYTTR"/>
    <property type="match status" value="1"/>
</dbReference>
<gene>
    <name evidence="4" type="ORF">SAMN04487908_1364</name>
</gene>
<feature type="domain" description="Response regulatory" evidence="2">
    <location>
        <begin position="5"/>
        <end position="120"/>
    </location>
</feature>
<dbReference type="SMART" id="SM00850">
    <property type="entry name" value="LytTR"/>
    <property type="match status" value="1"/>
</dbReference>
<dbReference type="GO" id="GO:0003677">
    <property type="term" value="F:DNA binding"/>
    <property type="evidence" value="ECO:0007669"/>
    <property type="project" value="InterPro"/>
</dbReference>
<keyword evidence="5" id="KW-1185">Reference proteome</keyword>
<dbReference type="InterPro" id="IPR011006">
    <property type="entry name" value="CheY-like_superfamily"/>
</dbReference>
<proteinExistence type="predicted"/>
<name>A0A1M6NMM2_9FLAO</name>
<evidence type="ECO:0000256" key="1">
    <source>
        <dbReference type="PROSITE-ProRule" id="PRU00169"/>
    </source>
</evidence>
<dbReference type="AlphaFoldDB" id="A0A1M6NMM2"/>
<dbReference type="Pfam" id="PF00072">
    <property type="entry name" value="Response_reg"/>
    <property type="match status" value="1"/>
</dbReference>
<dbReference type="InterPro" id="IPR007492">
    <property type="entry name" value="LytTR_DNA-bd_dom"/>
</dbReference>
<dbReference type="InterPro" id="IPR001789">
    <property type="entry name" value="Sig_transdc_resp-reg_receiver"/>
</dbReference>
<organism evidence="4 5">
    <name type="scientific">Aequorivita viscosa</name>
    <dbReference type="NCBI Taxonomy" id="797419"/>
    <lineage>
        <taxon>Bacteria</taxon>
        <taxon>Pseudomonadati</taxon>
        <taxon>Bacteroidota</taxon>
        <taxon>Flavobacteriia</taxon>
        <taxon>Flavobacteriales</taxon>
        <taxon>Flavobacteriaceae</taxon>
        <taxon>Aequorivita</taxon>
    </lineage>
</organism>
<sequence length="241" mass="27341">MENQNFYIVEDMGVTRAALVSVLQRAGYQYVGSASAAENAWLEIPQKNVTVVIIDVNLKGAKDGIWLAKKIRESLNCAIVFLTAYGSDAMLEEIHSTDPDGYIMKPFNNPTLISSVKMACRNLQKRNKEKNPVKVIPTIIKSRSGLVKINKADLVYLKSEGNYVHLKTASITHEVRGKLDEVLKMLDYENLYRIHRRYAVNVEKIKAIDRNSILVSINKELPVSKSFNYEELIKRLNLDLK</sequence>
<feature type="modified residue" description="4-aspartylphosphate" evidence="1">
    <location>
        <position position="55"/>
    </location>
</feature>
<protein>
    <submittedName>
        <fullName evidence="4">Two component transcriptional regulator, LytTR family</fullName>
    </submittedName>
</protein>
<dbReference type="RefSeq" id="WP_073221774.1">
    <property type="nucleotide sequence ID" value="NZ_FNNS01000034.1"/>
</dbReference>
<dbReference type="Gene3D" id="3.40.50.2300">
    <property type="match status" value="1"/>
</dbReference>
<keyword evidence="1" id="KW-0597">Phosphoprotein</keyword>
<dbReference type="EMBL" id="FQYV01000036">
    <property type="protein sequence ID" value="SHJ96958.1"/>
    <property type="molecule type" value="Genomic_DNA"/>
</dbReference>
<dbReference type="SUPFAM" id="SSF52172">
    <property type="entry name" value="CheY-like"/>
    <property type="match status" value="1"/>
</dbReference>
<feature type="domain" description="HTH LytTR-type" evidence="3">
    <location>
        <begin position="140"/>
        <end position="238"/>
    </location>
</feature>
<evidence type="ECO:0000259" key="3">
    <source>
        <dbReference type="PROSITE" id="PS50930"/>
    </source>
</evidence>
<dbReference type="SMART" id="SM00448">
    <property type="entry name" value="REC"/>
    <property type="match status" value="1"/>
</dbReference>
<reference evidence="5" key="1">
    <citation type="submission" date="2016-11" db="EMBL/GenBank/DDBJ databases">
        <authorList>
            <person name="Varghese N."/>
            <person name="Submissions S."/>
        </authorList>
    </citation>
    <scope>NUCLEOTIDE SEQUENCE [LARGE SCALE GENOMIC DNA]</scope>
    <source>
        <strain evidence="5">DSM 26349</strain>
    </source>
</reference>
<dbReference type="Gene3D" id="2.40.50.1020">
    <property type="entry name" value="LytTr DNA-binding domain"/>
    <property type="match status" value="1"/>
</dbReference>